<comment type="pathway">
    <text evidence="9">Carbohydrate biosynthesis.</text>
</comment>
<evidence type="ECO:0000256" key="7">
    <source>
        <dbReference type="ARBA" id="ARBA00023002"/>
    </source>
</evidence>
<dbReference type="GO" id="GO:0004807">
    <property type="term" value="F:triose-phosphate isomerase activity"/>
    <property type="evidence" value="ECO:0007669"/>
    <property type="project" value="UniProtKB-EC"/>
</dbReference>
<keyword evidence="5" id="KW-0285">Flavoprotein</keyword>
<dbReference type="Gene3D" id="3.20.20.70">
    <property type="entry name" value="Aldolase class I"/>
    <property type="match status" value="1"/>
</dbReference>
<dbReference type="EC" id="5.3.1.1" evidence="4"/>
<sequence length="645" mass="69383">MPSQPTRPNRTIGISLKLYFTPPQTITYYYSLAPLITLAASKNIHFFLIPSIVSLPLLLQLNDPSNSNFQLAPSPSKKDIRTEQKISLGAQDCSAFSSGAYTGEISPLELSLLGCSLVELGHAERRRLFGETDEKVAVKAKSVLENGMLPLVCIGEKKHGSIEDAVIECRPQVVSILDILDIVEKEKGVVEDEKREVIFAYEPVWAIGQAAPASAEYVVDVVKRLRGICEGRGRNEIRFLYGGSAGPGTFEGMKESVDGLFLGRFAHDVESVRGVIEEVGASFVGISVAHNLLKHTLSGVKDLKVVLVGPNTHIYWNIASVRAVVPGTLSDDKLFAEIAPGFKQYPAASYELIQGTATGVDPTAKTVSIQTPSGVKEQPYTHLVIATGSRTASENIPWKQSNEGTEKTKQLLHEYQEKVKAAKNIVVVGAGATGVETAAELAFEYKGSKEITLVTGGATILPGLPPSVIKVAENQLKSMKVKIVVDTKVTDSAVKDGKTELTLSTGSNITTDLYLPTIGVIPNTEFLPASLKDTKGDVNVNEFLQVKAVDGIWAAGDVVSIQPKQMAFAGEQAKALAKNIGLVLKNQKPVAYKSDTAPMIAVTLGKSKGTGRMGNMKLPSIMVWFVKGRTLFTEKLPKYASGSEF</sequence>
<dbReference type="Pfam" id="PF07992">
    <property type="entry name" value="Pyr_redox_2"/>
    <property type="match status" value="1"/>
</dbReference>
<dbReference type="SUPFAM" id="SSF51351">
    <property type="entry name" value="Triosephosphate isomerase (TIM)"/>
    <property type="match status" value="1"/>
</dbReference>
<evidence type="ECO:0000256" key="6">
    <source>
        <dbReference type="ARBA" id="ARBA00022827"/>
    </source>
</evidence>
<evidence type="ECO:0000256" key="5">
    <source>
        <dbReference type="ARBA" id="ARBA00022630"/>
    </source>
</evidence>
<dbReference type="InterPro" id="IPR000652">
    <property type="entry name" value="Triosephosphate_isomerase"/>
</dbReference>
<comment type="similarity">
    <text evidence="2">Belongs to the triosephosphate isomerase family.</text>
</comment>
<gene>
    <name evidence="12" type="ORF">HYFRA_00002413</name>
</gene>
<evidence type="ECO:0000256" key="9">
    <source>
        <dbReference type="ARBA" id="ARBA00024331"/>
    </source>
</evidence>
<evidence type="ECO:0000256" key="8">
    <source>
        <dbReference type="ARBA" id="ARBA00023235"/>
    </source>
</evidence>
<dbReference type="CDD" id="cd00311">
    <property type="entry name" value="TIM"/>
    <property type="match status" value="1"/>
</dbReference>
<evidence type="ECO:0000313" key="12">
    <source>
        <dbReference type="EMBL" id="CAG8960876.1"/>
    </source>
</evidence>
<dbReference type="EMBL" id="CAJVRL010000103">
    <property type="protein sequence ID" value="CAG8960876.1"/>
    <property type="molecule type" value="Genomic_DNA"/>
</dbReference>
<dbReference type="PRINTS" id="PR00368">
    <property type="entry name" value="FADPNR"/>
</dbReference>
<dbReference type="GO" id="GO:0005737">
    <property type="term" value="C:cytoplasm"/>
    <property type="evidence" value="ECO:0007669"/>
    <property type="project" value="TreeGrafter"/>
</dbReference>
<dbReference type="PANTHER" id="PTHR43735">
    <property type="entry name" value="APOPTOSIS-INDUCING FACTOR 1"/>
    <property type="match status" value="1"/>
</dbReference>
<dbReference type="GO" id="GO:0004174">
    <property type="term" value="F:electron-transferring-flavoprotein dehydrogenase activity"/>
    <property type="evidence" value="ECO:0007669"/>
    <property type="project" value="TreeGrafter"/>
</dbReference>
<dbReference type="PANTHER" id="PTHR43735:SF3">
    <property type="entry name" value="FERROPTOSIS SUPPRESSOR PROTEIN 1"/>
    <property type="match status" value="1"/>
</dbReference>
<evidence type="ECO:0000256" key="1">
    <source>
        <dbReference type="ARBA" id="ARBA00006442"/>
    </source>
</evidence>
<evidence type="ECO:0000256" key="3">
    <source>
        <dbReference type="ARBA" id="ARBA00011738"/>
    </source>
</evidence>
<comment type="caution">
    <text evidence="12">The sequence shown here is derived from an EMBL/GenBank/DDBJ whole genome shotgun (WGS) entry which is preliminary data.</text>
</comment>
<dbReference type="PROSITE" id="PS51440">
    <property type="entry name" value="TIM_2"/>
    <property type="match status" value="1"/>
</dbReference>
<dbReference type="Proteomes" id="UP000696280">
    <property type="component" value="Unassembled WGS sequence"/>
</dbReference>
<dbReference type="PRINTS" id="PR00411">
    <property type="entry name" value="PNDRDTASEI"/>
</dbReference>
<keyword evidence="7" id="KW-0560">Oxidoreductase</keyword>
<feature type="domain" description="FAD/NAD(P)-binding" evidence="11">
    <location>
        <begin position="279"/>
        <end position="573"/>
    </location>
</feature>
<keyword evidence="6" id="KW-0274">FAD</keyword>
<keyword evidence="13" id="KW-1185">Reference proteome</keyword>
<reference evidence="12" key="1">
    <citation type="submission" date="2021-07" db="EMBL/GenBank/DDBJ databases">
        <authorList>
            <person name="Durling M."/>
        </authorList>
    </citation>
    <scope>NUCLEOTIDE SEQUENCE</scope>
</reference>
<evidence type="ECO:0000313" key="13">
    <source>
        <dbReference type="Proteomes" id="UP000696280"/>
    </source>
</evidence>
<protein>
    <recommendedName>
        <fullName evidence="4">triose-phosphate isomerase</fullName>
        <ecNumber evidence="4">5.3.1.1</ecNumber>
    </recommendedName>
    <alternativeName>
        <fullName evidence="10">Triose-phosphate isomerase</fullName>
    </alternativeName>
</protein>
<dbReference type="OrthoDB" id="202203at2759"/>
<evidence type="ECO:0000256" key="2">
    <source>
        <dbReference type="ARBA" id="ARBA00007422"/>
    </source>
</evidence>
<dbReference type="InterPro" id="IPR023753">
    <property type="entry name" value="FAD/NAD-binding_dom"/>
</dbReference>
<accession>A0A9N9PV24</accession>
<proteinExistence type="inferred from homology"/>
<dbReference type="GO" id="GO:0050660">
    <property type="term" value="F:flavin adenine dinucleotide binding"/>
    <property type="evidence" value="ECO:0007669"/>
    <property type="project" value="TreeGrafter"/>
</dbReference>
<dbReference type="Gene3D" id="3.50.50.100">
    <property type="match status" value="1"/>
</dbReference>
<dbReference type="SUPFAM" id="SSF51905">
    <property type="entry name" value="FAD/NAD(P)-binding domain"/>
    <property type="match status" value="1"/>
</dbReference>
<dbReference type="InterPro" id="IPR035990">
    <property type="entry name" value="TIM_sf"/>
</dbReference>
<name>A0A9N9PV24_9HELO</name>
<dbReference type="InterPro" id="IPR036188">
    <property type="entry name" value="FAD/NAD-bd_sf"/>
</dbReference>
<dbReference type="InterPro" id="IPR013785">
    <property type="entry name" value="Aldolase_TIM"/>
</dbReference>
<evidence type="ECO:0000256" key="4">
    <source>
        <dbReference type="ARBA" id="ARBA00011940"/>
    </source>
</evidence>
<comment type="similarity">
    <text evidence="1">Belongs to the FAD-dependent oxidoreductase family.</text>
</comment>
<organism evidence="12 13">
    <name type="scientific">Hymenoscyphus fraxineus</name>
    <dbReference type="NCBI Taxonomy" id="746836"/>
    <lineage>
        <taxon>Eukaryota</taxon>
        <taxon>Fungi</taxon>
        <taxon>Dikarya</taxon>
        <taxon>Ascomycota</taxon>
        <taxon>Pezizomycotina</taxon>
        <taxon>Leotiomycetes</taxon>
        <taxon>Helotiales</taxon>
        <taxon>Helotiaceae</taxon>
        <taxon>Hymenoscyphus</taxon>
    </lineage>
</organism>
<evidence type="ECO:0000256" key="10">
    <source>
        <dbReference type="ARBA" id="ARBA00031906"/>
    </source>
</evidence>
<keyword evidence="8" id="KW-0413">Isomerase</keyword>
<dbReference type="AlphaFoldDB" id="A0A9N9PV24"/>
<evidence type="ECO:0000259" key="11">
    <source>
        <dbReference type="Pfam" id="PF07992"/>
    </source>
</evidence>
<comment type="subunit">
    <text evidence="3">Homodimer.</text>
</comment>
<dbReference type="Pfam" id="PF00121">
    <property type="entry name" value="TIM"/>
    <property type="match status" value="1"/>
</dbReference>